<protein>
    <submittedName>
        <fullName evidence="1">Helix-hairpin-helix domain-containing protein</fullName>
    </submittedName>
</protein>
<dbReference type="AlphaFoldDB" id="A0A847SQT0"/>
<dbReference type="Proteomes" id="UP000552864">
    <property type="component" value="Unassembled WGS sequence"/>
</dbReference>
<gene>
    <name evidence="1" type="ORF">HGH91_24780</name>
</gene>
<dbReference type="EMBL" id="JABAHZ010000007">
    <property type="protein sequence ID" value="NLR81865.1"/>
    <property type="molecule type" value="Genomic_DNA"/>
</dbReference>
<evidence type="ECO:0000313" key="2">
    <source>
        <dbReference type="Proteomes" id="UP000552864"/>
    </source>
</evidence>
<keyword evidence="2" id="KW-1185">Reference proteome</keyword>
<comment type="caution">
    <text evidence="1">The sequence shown here is derived from an EMBL/GenBank/DDBJ whole genome shotgun (WGS) entry which is preliminary data.</text>
</comment>
<accession>A0A847SQT0</accession>
<dbReference type="RefSeq" id="WP_168741589.1">
    <property type="nucleotide sequence ID" value="NZ_JABAHZ010000007.1"/>
</dbReference>
<proteinExistence type="predicted"/>
<evidence type="ECO:0000313" key="1">
    <source>
        <dbReference type="EMBL" id="NLR81865.1"/>
    </source>
</evidence>
<dbReference type="SUPFAM" id="SSF47781">
    <property type="entry name" value="RuvA domain 2-like"/>
    <property type="match status" value="1"/>
</dbReference>
<dbReference type="InterPro" id="IPR010994">
    <property type="entry name" value="RuvA_2-like"/>
</dbReference>
<organism evidence="1 2">
    <name type="scientific">Chitinophaga eiseniae</name>
    <dbReference type="NCBI Taxonomy" id="634771"/>
    <lineage>
        <taxon>Bacteria</taxon>
        <taxon>Pseudomonadati</taxon>
        <taxon>Bacteroidota</taxon>
        <taxon>Chitinophagia</taxon>
        <taxon>Chitinophagales</taxon>
        <taxon>Chitinophagaceae</taxon>
        <taxon>Chitinophaga</taxon>
    </lineage>
</organism>
<name>A0A847SQT0_9BACT</name>
<sequence length="691" mass="78569">MAAIRRIIGTLVLAGIHVVAYGQQQEDIMPAAVENNLEHQAAGTETVSEDDEQWQQLSAWRRHQLQLNTADEASLQALGLLTPLQISNFLQYRSLLGDLLSIYELQAIPGFEPEIIRRILPYVEVGNDLSPHYKLKDYLRKGDHALLMRYGRTLEKARGYLHTDSTAAAYKGSPGKLLLRYRYNFPRYLSWGMVMEKDAGEAFFKGAQQQGFDFYSVHFFLRNYRRIKALALGDYTVNLGQGLLNWQSQAFGKGAAVMQIKREGEVIRPYASPGEFYFFRGAAITLQRHRWEVTAFASHRKLDASPSADSSQEEMTVSSLVSSGYHRSTTEIEKRGQVRLISAGGNIRYNSSRWKVGGNLLLHRFTPAWQKERKPYNQFDFSGKQLAAASIDYAGSWKNVHVFGELATADNGQPAFMQGLLTTVAPSVDMALVYRYYDKAYQSLFANGFGDGYRTVNEQGLYTATTVKVGSRFKLDAYADIFRFPWLKYRSSGPSGGKEFFLQGTYTPGRQITMLLRYNYRQAEENIPESANPIPVLMDITSRHIRFQSAIQQGRRLSIRTRIEYSSYQATAVAGIQQGWMIYQDCSYRLLRMPVTVSGRLARFKTSSYDTRIYATENSVLYENAVSQLYGLGWQYYLNVKWKVNARCSCWGRFHQTIYQGAQQVGSGNDMIAGNKKTMLQFQLQYLINGK</sequence>
<reference evidence="1 2" key="1">
    <citation type="submission" date="2020-04" db="EMBL/GenBank/DDBJ databases">
        <authorList>
            <person name="Yin C."/>
        </authorList>
    </citation>
    <scope>NUCLEOTIDE SEQUENCE [LARGE SCALE GENOMIC DNA]</scope>
    <source>
        <strain evidence="1 2">Ak56</strain>
    </source>
</reference>